<sequence>MIEANTIYFDFDGTLHNTMKIYKSALDDGVKFLKNLGIEPKNLSPETYHTWLGYNAGEMWKKVLPDADDEIRKKVKILVGKKMQENLNEGKGTLYDGVDETLLELKKRNKTLVFLSNARTSYYETVKKVFKLEKYFDDFLTSEAFKEIPKEEIIKRTMKKYKRNYIVVGDRFFDIQGGIKNDLDTIFCNYGFGEKKEGKEASARIDDIRELLEIIE</sequence>
<name>A0ABU0AW56_9FIRM</name>
<dbReference type="Gene3D" id="3.40.50.1000">
    <property type="entry name" value="HAD superfamily/HAD-like"/>
    <property type="match status" value="1"/>
</dbReference>
<dbReference type="InterPro" id="IPR036412">
    <property type="entry name" value="HAD-like_sf"/>
</dbReference>
<organism evidence="1 2">
    <name type="scientific">Peptoniphilus koenoeneniae</name>
    <dbReference type="NCBI Taxonomy" id="507751"/>
    <lineage>
        <taxon>Bacteria</taxon>
        <taxon>Bacillati</taxon>
        <taxon>Bacillota</taxon>
        <taxon>Tissierellia</taxon>
        <taxon>Tissierellales</taxon>
        <taxon>Peptoniphilaceae</taxon>
        <taxon>Peptoniphilus</taxon>
    </lineage>
</organism>
<keyword evidence="1" id="KW-0378">Hydrolase</keyword>
<keyword evidence="2" id="KW-1185">Reference proteome</keyword>
<dbReference type="PANTHER" id="PTHR43434">
    <property type="entry name" value="PHOSPHOGLYCOLATE PHOSPHATASE"/>
    <property type="match status" value="1"/>
</dbReference>
<reference evidence="1 2" key="1">
    <citation type="submission" date="2023-07" db="EMBL/GenBank/DDBJ databases">
        <title>Genomic Encyclopedia of Type Strains, Phase IV (KMG-IV): sequencing the most valuable type-strain genomes for metagenomic binning, comparative biology and taxonomic classification.</title>
        <authorList>
            <person name="Goeker M."/>
        </authorList>
    </citation>
    <scope>NUCLEOTIDE SEQUENCE [LARGE SCALE GENOMIC DNA]</scope>
    <source>
        <strain evidence="1 2">DSM 22616</strain>
    </source>
</reference>
<dbReference type="SUPFAM" id="SSF56784">
    <property type="entry name" value="HAD-like"/>
    <property type="match status" value="1"/>
</dbReference>
<dbReference type="InterPro" id="IPR023214">
    <property type="entry name" value="HAD_sf"/>
</dbReference>
<dbReference type="InterPro" id="IPR041492">
    <property type="entry name" value="HAD_2"/>
</dbReference>
<evidence type="ECO:0000313" key="1">
    <source>
        <dbReference type="EMBL" id="MDQ0275047.1"/>
    </source>
</evidence>
<dbReference type="InterPro" id="IPR023198">
    <property type="entry name" value="PGP-like_dom2"/>
</dbReference>
<evidence type="ECO:0000313" key="2">
    <source>
        <dbReference type="Proteomes" id="UP001236559"/>
    </source>
</evidence>
<dbReference type="Gene3D" id="1.10.150.240">
    <property type="entry name" value="Putative phosphatase, domain 2"/>
    <property type="match status" value="1"/>
</dbReference>
<protein>
    <submittedName>
        <fullName evidence="1">Phosphoglycolate phosphatase</fullName>
        <ecNumber evidence="1">3.1.3.18</ecNumber>
    </submittedName>
</protein>
<accession>A0ABU0AW56</accession>
<dbReference type="Pfam" id="PF13419">
    <property type="entry name" value="HAD_2"/>
    <property type="match status" value="1"/>
</dbReference>
<dbReference type="GO" id="GO:0008967">
    <property type="term" value="F:phosphoglycolate phosphatase activity"/>
    <property type="evidence" value="ECO:0007669"/>
    <property type="project" value="UniProtKB-EC"/>
</dbReference>
<dbReference type="RefSeq" id="WP_307495125.1">
    <property type="nucleotide sequence ID" value="NZ_JAUSTN010000005.1"/>
</dbReference>
<dbReference type="EC" id="3.1.3.18" evidence="1"/>
<dbReference type="Proteomes" id="UP001236559">
    <property type="component" value="Unassembled WGS sequence"/>
</dbReference>
<gene>
    <name evidence="1" type="ORF">J2S72_001071</name>
</gene>
<dbReference type="PANTHER" id="PTHR43434:SF1">
    <property type="entry name" value="PHOSPHOGLYCOLATE PHOSPHATASE"/>
    <property type="match status" value="1"/>
</dbReference>
<proteinExistence type="predicted"/>
<dbReference type="InterPro" id="IPR050155">
    <property type="entry name" value="HAD-like_hydrolase_sf"/>
</dbReference>
<comment type="caution">
    <text evidence="1">The sequence shown here is derived from an EMBL/GenBank/DDBJ whole genome shotgun (WGS) entry which is preliminary data.</text>
</comment>
<dbReference type="InterPro" id="IPR006439">
    <property type="entry name" value="HAD-SF_hydro_IA"/>
</dbReference>
<dbReference type="EMBL" id="JAUSTN010000005">
    <property type="protein sequence ID" value="MDQ0275047.1"/>
    <property type="molecule type" value="Genomic_DNA"/>
</dbReference>
<dbReference type="NCBIfam" id="TIGR01549">
    <property type="entry name" value="HAD-SF-IA-v1"/>
    <property type="match status" value="1"/>
</dbReference>